<feature type="signal peptide" evidence="8">
    <location>
        <begin position="1"/>
        <end position="18"/>
    </location>
</feature>
<dbReference type="Pfam" id="PF00561">
    <property type="entry name" value="Abhydrolase_1"/>
    <property type="match status" value="1"/>
</dbReference>
<gene>
    <name evidence="11" type="primary">LOC112051984</name>
</gene>
<evidence type="ECO:0000259" key="9">
    <source>
        <dbReference type="Pfam" id="PF00561"/>
    </source>
</evidence>
<keyword evidence="3 6" id="KW-0442">Lipid degradation</keyword>
<dbReference type="RefSeq" id="XP_023946626.2">
    <property type="nucleotide sequence ID" value="XM_024090858.2"/>
</dbReference>
<comment type="similarity">
    <text evidence="1 6">Belongs to the AB hydrolase superfamily. Lipase family.</text>
</comment>
<evidence type="ECO:0000256" key="7">
    <source>
        <dbReference type="PIRSR" id="PIRSR000862-1"/>
    </source>
</evidence>
<sequence length="388" mass="44147">MLLYFSLVFLTFTSKVLSFNSYKSLPEDAKLFFTELSFKYGHPAKEYRVVTEDGYILQLFRWPGKSKIPVLLMHGLFSTADSWILRGNTSLPVALVNAGYDVWIGNIRGNKYSRRHSNLNPNKRKFWNFSFHELAVYDLSAIIDTVLDKTGAKKINAMGHSQGNSIFYVLSSTRPEYNEKVNLLIALSPVCYFNNAQPPVNNVLEFIPIFGRITKGFVAEIFGPGLIRVLLENICPIPDLGYFICAENILFPLAGFNKAELGPDFVPVLTTHFPSSSSLKNLLHLAQVYDRKIFAAYDYGPRNVLVYNSTEPPEYDLNKVTMPVVLIAAKNDRLSTLKDVELLRRKLPNVVGELVMEPDKFNHIDYLWGEHTNVYLHPFILSVLEKYS</sequence>
<dbReference type="Proteomes" id="UP001652582">
    <property type="component" value="Chromosome 14"/>
</dbReference>
<dbReference type="KEGG" id="bany:112051984"/>
<dbReference type="InterPro" id="IPR025483">
    <property type="entry name" value="Lipase_euk"/>
</dbReference>
<dbReference type="PIRSF" id="PIRSF000862">
    <property type="entry name" value="Steryl_ester_lip"/>
    <property type="match status" value="1"/>
</dbReference>
<evidence type="ECO:0000256" key="2">
    <source>
        <dbReference type="ARBA" id="ARBA00022729"/>
    </source>
</evidence>
<evidence type="ECO:0000256" key="5">
    <source>
        <dbReference type="ARBA" id="ARBA00023180"/>
    </source>
</evidence>
<dbReference type="OrthoDB" id="9974421at2759"/>
<evidence type="ECO:0000256" key="8">
    <source>
        <dbReference type="SAM" id="SignalP"/>
    </source>
</evidence>
<feature type="domain" description="AB hydrolase-1" evidence="9">
    <location>
        <begin position="69"/>
        <end position="220"/>
    </location>
</feature>
<reference evidence="11" key="1">
    <citation type="submission" date="2025-08" db="UniProtKB">
        <authorList>
            <consortium name="RefSeq"/>
        </authorList>
    </citation>
    <scope>IDENTIFICATION</scope>
</reference>
<evidence type="ECO:0000256" key="3">
    <source>
        <dbReference type="ARBA" id="ARBA00022963"/>
    </source>
</evidence>
<evidence type="ECO:0000313" key="10">
    <source>
        <dbReference type="Proteomes" id="UP001652582"/>
    </source>
</evidence>
<dbReference type="AlphaFoldDB" id="A0A6J1NTH7"/>
<feature type="chain" id="PRO_5046609591" description="Lipase" evidence="8">
    <location>
        <begin position="19"/>
        <end position="388"/>
    </location>
</feature>
<dbReference type="GeneID" id="112051984"/>
<keyword evidence="4" id="KW-0443">Lipid metabolism</keyword>
<dbReference type="SUPFAM" id="SSF53474">
    <property type="entry name" value="alpha/beta-Hydrolases"/>
    <property type="match status" value="1"/>
</dbReference>
<dbReference type="PANTHER" id="PTHR11005">
    <property type="entry name" value="LYSOSOMAL ACID LIPASE-RELATED"/>
    <property type="match status" value="1"/>
</dbReference>
<dbReference type="InterPro" id="IPR029058">
    <property type="entry name" value="AB_hydrolase_fold"/>
</dbReference>
<evidence type="ECO:0000313" key="11">
    <source>
        <dbReference type="RefSeq" id="XP_023946626.2"/>
    </source>
</evidence>
<accession>A0A6J1NTH7</accession>
<keyword evidence="5" id="KW-0325">Glycoprotein</keyword>
<protein>
    <recommendedName>
        <fullName evidence="6">Lipase</fullName>
    </recommendedName>
</protein>
<keyword evidence="6" id="KW-0378">Hydrolase</keyword>
<evidence type="ECO:0000256" key="4">
    <source>
        <dbReference type="ARBA" id="ARBA00023098"/>
    </source>
</evidence>
<dbReference type="InterPro" id="IPR000073">
    <property type="entry name" value="AB_hydrolase_1"/>
</dbReference>
<feature type="active site" description="Charge relay system" evidence="7">
    <location>
        <position position="363"/>
    </location>
</feature>
<dbReference type="GO" id="GO:0016788">
    <property type="term" value="F:hydrolase activity, acting on ester bonds"/>
    <property type="evidence" value="ECO:0007669"/>
    <property type="project" value="InterPro"/>
</dbReference>
<dbReference type="GO" id="GO:0016042">
    <property type="term" value="P:lipid catabolic process"/>
    <property type="evidence" value="ECO:0007669"/>
    <property type="project" value="UniProtKB-KW"/>
</dbReference>
<evidence type="ECO:0000256" key="1">
    <source>
        <dbReference type="ARBA" id="ARBA00010701"/>
    </source>
</evidence>
<evidence type="ECO:0000256" key="6">
    <source>
        <dbReference type="PIRNR" id="PIRNR000862"/>
    </source>
</evidence>
<keyword evidence="2 8" id="KW-0732">Signal</keyword>
<organism evidence="10 11">
    <name type="scientific">Bicyclus anynana</name>
    <name type="common">Squinting bush brown butterfly</name>
    <dbReference type="NCBI Taxonomy" id="110368"/>
    <lineage>
        <taxon>Eukaryota</taxon>
        <taxon>Metazoa</taxon>
        <taxon>Ecdysozoa</taxon>
        <taxon>Arthropoda</taxon>
        <taxon>Hexapoda</taxon>
        <taxon>Insecta</taxon>
        <taxon>Pterygota</taxon>
        <taxon>Neoptera</taxon>
        <taxon>Endopterygota</taxon>
        <taxon>Lepidoptera</taxon>
        <taxon>Glossata</taxon>
        <taxon>Ditrysia</taxon>
        <taxon>Papilionoidea</taxon>
        <taxon>Nymphalidae</taxon>
        <taxon>Satyrinae</taxon>
        <taxon>Satyrini</taxon>
        <taxon>Mycalesina</taxon>
        <taxon>Bicyclus</taxon>
    </lineage>
</organism>
<feature type="active site" description="Nucleophile" evidence="7">
    <location>
        <position position="161"/>
    </location>
</feature>
<feature type="active site" description="Charge relay system" evidence="7">
    <location>
        <position position="332"/>
    </location>
</feature>
<proteinExistence type="inferred from homology"/>
<name>A0A6J1NTH7_BICAN</name>
<dbReference type="Gene3D" id="3.40.50.1820">
    <property type="entry name" value="alpha/beta hydrolase"/>
    <property type="match status" value="1"/>
</dbReference>
<keyword evidence="10" id="KW-1185">Reference proteome</keyword>